<evidence type="ECO:0000313" key="2">
    <source>
        <dbReference type="Ensembl" id="ENSMMUP00000068730.1"/>
    </source>
</evidence>
<dbReference type="PANTHER" id="PTHR12138:SF133">
    <property type="entry name" value="SECRETED PROTEIN"/>
    <property type="match status" value="1"/>
</dbReference>
<reference evidence="2" key="4">
    <citation type="submission" date="2025-09" db="UniProtKB">
        <authorList>
            <consortium name="Ensembl"/>
        </authorList>
    </citation>
    <scope>IDENTIFICATION</scope>
    <source>
        <strain evidence="2">17573</strain>
    </source>
</reference>
<dbReference type="PRINTS" id="PR02045">
    <property type="entry name" value="F138DOMAIN"/>
</dbReference>
<dbReference type="InParanoid" id="A0A5F7ZVR4"/>
<dbReference type="Ensembl" id="ENSMMUT00000095845.1">
    <property type="protein sequence ID" value="ENSMMUP00000068730.1"/>
    <property type="gene ID" value="ENSMMUG00000050494.1"/>
</dbReference>
<feature type="transmembrane region" description="Helical" evidence="1">
    <location>
        <begin position="20"/>
        <end position="40"/>
    </location>
</feature>
<reference evidence="3" key="1">
    <citation type="journal article" date="2007" name="Science">
        <title>Evolutionary and biomedical insights from the rhesus macaque genome.</title>
        <authorList>
            <person name="Gibbs R.A."/>
            <person name="Rogers J."/>
            <person name="Katze M.G."/>
            <person name="Bumgarner R."/>
            <person name="Weinstock G.M."/>
            <person name="Mardis E.R."/>
            <person name="Remington K.A."/>
            <person name="Strausberg R.L."/>
            <person name="Venter J.C."/>
            <person name="Wilson R.K."/>
            <person name="Batzer M.A."/>
            <person name="Bustamante C.D."/>
            <person name="Eichler E.E."/>
            <person name="Hahn M.W."/>
            <person name="Hardison R.C."/>
            <person name="Makova K.D."/>
            <person name="Miller W."/>
            <person name="Milosavljevic A."/>
            <person name="Palermo R.E."/>
            <person name="Siepel A."/>
            <person name="Sikela J.M."/>
            <person name="Attaway T."/>
            <person name="Bell S."/>
            <person name="Bernard K.E."/>
            <person name="Buhay C.J."/>
            <person name="Chandrabose M.N."/>
            <person name="Dao M."/>
            <person name="Davis C."/>
            <person name="Delehaunty K.D."/>
            <person name="Ding Y."/>
            <person name="Dinh H.H."/>
            <person name="Dugan-Rocha S."/>
            <person name="Fulton L.A."/>
            <person name="Gabisi R.A."/>
            <person name="Garner T.T."/>
            <person name="Godfrey J."/>
            <person name="Hawes A.C."/>
            <person name="Hernandez J."/>
            <person name="Hines S."/>
            <person name="Holder M."/>
            <person name="Hume J."/>
            <person name="Jhangiani S.N."/>
            <person name="Joshi V."/>
            <person name="Khan Z.M."/>
            <person name="Kirkness E.F."/>
            <person name="Cree A."/>
            <person name="Fowler R.G."/>
            <person name="Lee S."/>
            <person name="Lewis L.R."/>
            <person name="Li Z."/>
            <person name="Liu Y.-S."/>
            <person name="Moore S.M."/>
            <person name="Muzny D."/>
            <person name="Nazareth L.V."/>
            <person name="Ngo D.N."/>
            <person name="Okwuonu G.O."/>
            <person name="Pai G."/>
            <person name="Parker D."/>
            <person name="Paul H.A."/>
            <person name="Pfannkoch C."/>
            <person name="Pohl C.S."/>
            <person name="Rogers Y.-H.C."/>
            <person name="Ruiz S.J."/>
            <person name="Sabo A."/>
            <person name="Santibanez J."/>
            <person name="Schneider B.W."/>
            <person name="Smith S.M."/>
            <person name="Sodergren E."/>
            <person name="Svatek A.F."/>
            <person name="Utterback T.R."/>
            <person name="Vattathil S."/>
            <person name="Warren W."/>
            <person name="White C.S."/>
            <person name="Chinwalla A.T."/>
            <person name="Feng Y."/>
            <person name="Halpern A.L."/>
            <person name="Hillier L.W."/>
            <person name="Huang X."/>
            <person name="Minx P."/>
            <person name="Nelson J.O."/>
            <person name="Pepin K.H."/>
            <person name="Qin X."/>
            <person name="Sutton G.G."/>
            <person name="Venter E."/>
            <person name="Walenz B.P."/>
            <person name="Wallis J.W."/>
            <person name="Worley K.C."/>
            <person name="Yang S.-P."/>
            <person name="Jones S.M."/>
            <person name="Marra M.A."/>
            <person name="Rocchi M."/>
            <person name="Schein J.E."/>
            <person name="Baertsch R."/>
            <person name="Clarke L."/>
            <person name="Csuros M."/>
            <person name="Glasscock J."/>
            <person name="Harris R.A."/>
            <person name="Havlak P."/>
            <person name="Jackson A.R."/>
            <person name="Jiang H."/>
            <person name="Liu Y."/>
            <person name="Messina D.N."/>
            <person name="Shen Y."/>
            <person name="Song H.X.-Z."/>
            <person name="Wylie T."/>
            <person name="Zhang L."/>
            <person name="Birney E."/>
            <person name="Han K."/>
            <person name="Konkel M.K."/>
            <person name="Lee J."/>
            <person name="Smit A.F.A."/>
            <person name="Ullmer B."/>
            <person name="Wang H."/>
            <person name="Xing J."/>
            <person name="Burhans R."/>
            <person name="Cheng Z."/>
            <person name="Karro J.E."/>
            <person name="Ma J."/>
            <person name="Raney B."/>
            <person name="She X."/>
            <person name="Cox M.J."/>
            <person name="Demuth J.P."/>
            <person name="Dumas L.J."/>
            <person name="Han S.-G."/>
            <person name="Hopkins J."/>
            <person name="Karimpour-Fard A."/>
            <person name="Kim Y.H."/>
            <person name="Pollack J.R."/>
            <person name="Vinar T."/>
            <person name="Addo-Quaye C."/>
            <person name="Degenhardt J."/>
            <person name="Denby A."/>
            <person name="Hubisz M.J."/>
            <person name="Indap A."/>
            <person name="Kosiol C."/>
            <person name="Lahn B.T."/>
            <person name="Lawson H.A."/>
            <person name="Marklein A."/>
            <person name="Nielsen R."/>
            <person name="Vallender E.J."/>
            <person name="Clark A.G."/>
            <person name="Ferguson B."/>
            <person name="Hernandez R.D."/>
            <person name="Hirani K."/>
            <person name="Kehrer-Sawatzki H."/>
            <person name="Kolb J."/>
            <person name="Patil S."/>
            <person name="Pu L.-L."/>
            <person name="Ren Y."/>
            <person name="Smith D.G."/>
            <person name="Wheeler D.A."/>
            <person name="Schenck I."/>
            <person name="Ball E.V."/>
            <person name="Chen R."/>
            <person name="Cooper D.N."/>
            <person name="Giardine B."/>
            <person name="Hsu F."/>
            <person name="Kent W.J."/>
            <person name="Lesk A."/>
            <person name="Nelson D.L."/>
            <person name="O'brien W.E."/>
            <person name="Pruefer K."/>
            <person name="Stenson P.D."/>
            <person name="Wallace J.C."/>
            <person name="Ke H."/>
            <person name="Liu X.-M."/>
            <person name="Wang P."/>
            <person name="Xiang A.P."/>
            <person name="Yang F."/>
            <person name="Barber G.P."/>
            <person name="Haussler D."/>
            <person name="Karolchik D."/>
            <person name="Kern A.D."/>
            <person name="Kuhn R.M."/>
            <person name="Smith K.E."/>
            <person name="Zwieg A.S."/>
        </authorList>
    </citation>
    <scope>NUCLEOTIDE SEQUENCE [LARGE SCALE GENOMIC DNA]</scope>
    <source>
        <strain evidence="3">17573</strain>
    </source>
</reference>
<reference evidence="2" key="3">
    <citation type="submission" date="2025-08" db="UniProtKB">
        <authorList>
            <consortium name="Ensembl"/>
        </authorList>
    </citation>
    <scope>IDENTIFICATION</scope>
    <source>
        <strain evidence="2">17573</strain>
    </source>
</reference>
<dbReference type="VEuPathDB" id="HostDB:ENSMMUG00000050494"/>
<keyword evidence="1" id="KW-1133">Transmembrane helix</keyword>
<keyword evidence="1" id="KW-0472">Membrane</keyword>
<dbReference type="AlphaFoldDB" id="A0A5F7ZVR4"/>
<evidence type="ECO:0000313" key="3">
    <source>
        <dbReference type="Proteomes" id="UP000006718"/>
    </source>
</evidence>
<keyword evidence="3" id="KW-1185">Reference proteome</keyword>
<proteinExistence type="predicted"/>
<dbReference type="Proteomes" id="UP000006718">
    <property type="component" value="Chromosome 18"/>
</dbReference>
<keyword evidence="1" id="KW-0812">Transmembrane</keyword>
<dbReference type="PANTHER" id="PTHR12138">
    <property type="entry name" value="PRIMATE-EXPANDED PROTEIN FAMILY"/>
    <property type="match status" value="1"/>
</dbReference>
<protein>
    <submittedName>
        <fullName evidence="2">Uncharacterized protein</fullName>
    </submittedName>
</protein>
<organism evidence="2 3">
    <name type="scientific">Macaca mulatta</name>
    <name type="common">Rhesus macaque</name>
    <dbReference type="NCBI Taxonomy" id="9544"/>
    <lineage>
        <taxon>Eukaryota</taxon>
        <taxon>Metazoa</taxon>
        <taxon>Chordata</taxon>
        <taxon>Craniata</taxon>
        <taxon>Vertebrata</taxon>
        <taxon>Euteleostomi</taxon>
        <taxon>Mammalia</taxon>
        <taxon>Eutheria</taxon>
        <taxon>Euarchontoglires</taxon>
        <taxon>Primates</taxon>
        <taxon>Haplorrhini</taxon>
        <taxon>Catarrhini</taxon>
        <taxon>Cercopithecidae</taxon>
        <taxon>Cercopithecinae</taxon>
        <taxon>Macaca</taxon>
    </lineage>
</organism>
<accession>A0A5F7ZVR4</accession>
<evidence type="ECO:0000256" key="1">
    <source>
        <dbReference type="SAM" id="Phobius"/>
    </source>
</evidence>
<name>A0A5F7ZVR4_MACMU</name>
<dbReference type="GeneTree" id="ENSGT01120000271815"/>
<reference evidence="2" key="2">
    <citation type="submission" date="2019-01" db="EMBL/GenBank/DDBJ databases">
        <authorList>
            <person name="Graves T."/>
            <person name="Eichler E.E."/>
            <person name="Wilson R.K."/>
        </authorList>
    </citation>
    <scope>NUCLEOTIDE SEQUENCE [LARGE SCALE GENOMIC DNA]</scope>
    <source>
        <strain evidence="2">17573</strain>
    </source>
</reference>
<sequence>MPKVNHSSISKEEARAEGFQIVEVFVVVVCLFVFTLLLRLECRSTILPHRNLCHMGCSTHSPAAASRVAETTGVGHHTQLMFVFLVETGFHRVDQAGLELLTSVSQSAGITGVSQHTKPKMFFKLQIQLIRVPDVSIIVDYGFALLHTQPLLHQGIFYLTFVIFQLIDLRIKKKVSMVRVCL</sequence>